<evidence type="ECO:0000313" key="3">
    <source>
        <dbReference type="EMBL" id="CAH3178293.1"/>
    </source>
</evidence>
<name>A0ABN8RJE4_9CNID</name>
<dbReference type="SUPFAM" id="SSF56436">
    <property type="entry name" value="C-type lectin-like"/>
    <property type="match status" value="1"/>
</dbReference>
<dbReference type="EMBL" id="CALNXK010000237">
    <property type="protein sequence ID" value="CAH3178293.1"/>
    <property type="molecule type" value="Genomic_DNA"/>
</dbReference>
<dbReference type="PROSITE" id="PS50041">
    <property type="entry name" value="C_TYPE_LECTIN_2"/>
    <property type="match status" value="1"/>
</dbReference>
<protein>
    <recommendedName>
        <fullName evidence="2">C-type lectin domain-containing protein</fullName>
    </recommendedName>
</protein>
<feature type="domain" description="C-type lectin" evidence="2">
    <location>
        <begin position="1"/>
        <end position="108"/>
    </location>
</feature>
<dbReference type="Pfam" id="PF00059">
    <property type="entry name" value="Lectin_C"/>
    <property type="match status" value="1"/>
</dbReference>
<dbReference type="InterPro" id="IPR018378">
    <property type="entry name" value="C-type_lectin_CS"/>
</dbReference>
<accession>A0ABN8RJE4</accession>
<evidence type="ECO:0000313" key="4">
    <source>
        <dbReference type="Proteomes" id="UP001159405"/>
    </source>
</evidence>
<dbReference type="InterPro" id="IPR016186">
    <property type="entry name" value="C-type_lectin-like/link_sf"/>
</dbReference>
<dbReference type="PROSITE" id="PS00615">
    <property type="entry name" value="C_TYPE_LECTIN_1"/>
    <property type="match status" value="1"/>
</dbReference>
<dbReference type="CDD" id="cd00037">
    <property type="entry name" value="CLECT"/>
    <property type="match status" value="1"/>
</dbReference>
<sequence length="111" mass="12387">MTMGQGQDECQLLGATLPVIKSAEENDFLLNLMEENGEPWLGMEASDGDNDFKWVDETSVASNFSAWAPGEPNYSGVEENCAYMYVSGNYKGMWNNNPCEQLHHVACQKQK</sequence>
<gene>
    <name evidence="3" type="ORF">PLOB_00020262</name>
</gene>
<keyword evidence="1" id="KW-1015">Disulfide bond</keyword>
<dbReference type="InterPro" id="IPR001304">
    <property type="entry name" value="C-type_lectin-like"/>
</dbReference>
<organism evidence="3 4">
    <name type="scientific">Porites lobata</name>
    <dbReference type="NCBI Taxonomy" id="104759"/>
    <lineage>
        <taxon>Eukaryota</taxon>
        <taxon>Metazoa</taxon>
        <taxon>Cnidaria</taxon>
        <taxon>Anthozoa</taxon>
        <taxon>Hexacorallia</taxon>
        <taxon>Scleractinia</taxon>
        <taxon>Fungiina</taxon>
        <taxon>Poritidae</taxon>
        <taxon>Porites</taxon>
    </lineage>
</organism>
<proteinExistence type="predicted"/>
<dbReference type="PANTHER" id="PTHR22803">
    <property type="entry name" value="MANNOSE, PHOSPHOLIPASE, LECTIN RECEPTOR RELATED"/>
    <property type="match status" value="1"/>
</dbReference>
<dbReference type="SMART" id="SM00034">
    <property type="entry name" value="CLECT"/>
    <property type="match status" value="1"/>
</dbReference>
<dbReference type="InterPro" id="IPR050111">
    <property type="entry name" value="C-type_lectin/snaclec_domain"/>
</dbReference>
<dbReference type="Gene3D" id="3.10.100.10">
    <property type="entry name" value="Mannose-Binding Protein A, subunit A"/>
    <property type="match status" value="1"/>
</dbReference>
<keyword evidence="4" id="KW-1185">Reference proteome</keyword>
<dbReference type="Proteomes" id="UP001159405">
    <property type="component" value="Unassembled WGS sequence"/>
</dbReference>
<evidence type="ECO:0000256" key="1">
    <source>
        <dbReference type="ARBA" id="ARBA00023157"/>
    </source>
</evidence>
<evidence type="ECO:0000259" key="2">
    <source>
        <dbReference type="PROSITE" id="PS50041"/>
    </source>
</evidence>
<comment type="caution">
    <text evidence="3">The sequence shown here is derived from an EMBL/GenBank/DDBJ whole genome shotgun (WGS) entry which is preliminary data.</text>
</comment>
<reference evidence="3 4" key="1">
    <citation type="submission" date="2022-05" db="EMBL/GenBank/DDBJ databases">
        <authorList>
            <consortium name="Genoscope - CEA"/>
            <person name="William W."/>
        </authorList>
    </citation>
    <scope>NUCLEOTIDE SEQUENCE [LARGE SCALE GENOMIC DNA]</scope>
</reference>
<dbReference type="InterPro" id="IPR016187">
    <property type="entry name" value="CTDL_fold"/>
</dbReference>